<evidence type="ECO:0000256" key="1">
    <source>
        <dbReference type="RuleBase" id="RU004003"/>
    </source>
</evidence>
<evidence type="ECO:0000259" key="3">
    <source>
        <dbReference type="Pfam" id="PF00263"/>
    </source>
</evidence>
<comment type="similarity">
    <text evidence="1">Belongs to the bacterial secretin family.</text>
</comment>
<feature type="chain" id="PRO_5002245272" evidence="2">
    <location>
        <begin position="26"/>
        <end position="503"/>
    </location>
</feature>
<dbReference type="PANTHER" id="PTHR30332">
    <property type="entry name" value="PROBABLE GENERAL SECRETION PATHWAY PROTEIN D"/>
    <property type="match status" value="1"/>
</dbReference>
<evidence type="ECO:0000313" key="6">
    <source>
        <dbReference type="Proteomes" id="UP000032233"/>
    </source>
</evidence>
<feature type="signal peptide" evidence="2">
    <location>
        <begin position="1"/>
        <end position="25"/>
    </location>
</feature>
<keyword evidence="2" id="KW-0732">Signal</keyword>
<dbReference type="InterPro" id="IPR004846">
    <property type="entry name" value="T2SS/T3SS_dom"/>
</dbReference>
<dbReference type="PATRIC" id="fig|1429043.3.peg.2788"/>
<dbReference type="OrthoDB" id="9775455at2"/>
<keyword evidence="6" id="KW-1185">Reference proteome</keyword>
<dbReference type="STRING" id="1429043.X474_13120"/>
<protein>
    <submittedName>
        <fullName evidence="5">Pilus assembly protein CpaC</fullName>
    </submittedName>
</protein>
<gene>
    <name evidence="5" type="ORF">X474_13120</name>
</gene>
<dbReference type="GO" id="GO:0015627">
    <property type="term" value="C:type II protein secretion system complex"/>
    <property type="evidence" value="ECO:0007669"/>
    <property type="project" value="TreeGrafter"/>
</dbReference>
<dbReference type="PROSITE" id="PS51257">
    <property type="entry name" value="PROKAR_LIPOPROTEIN"/>
    <property type="match status" value="1"/>
</dbReference>
<evidence type="ECO:0000256" key="2">
    <source>
        <dbReference type="SAM" id="SignalP"/>
    </source>
</evidence>
<evidence type="ECO:0000313" key="5">
    <source>
        <dbReference type="EMBL" id="KIX13801.1"/>
    </source>
</evidence>
<dbReference type="Pfam" id="PF00263">
    <property type="entry name" value="Secretin"/>
    <property type="match status" value="1"/>
</dbReference>
<dbReference type="AlphaFoldDB" id="A0A0D2JDN4"/>
<dbReference type="InParanoid" id="A0A0D2JDN4"/>
<dbReference type="PANTHER" id="PTHR30332:SF17">
    <property type="entry name" value="TYPE IV PILIATION SYSTEM PROTEIN DR_0774-RELATED"/>
    <property type="match status" value="1"/>
</dbReference>
<dbReference type="Pfam" id="PF13629">
    <property type="entry name" value="T2SS-T3SS_pil_N"/>
    <property type="match status" value="1"/>
</dbReference>
<dbReference type="EMBL" id="AZAC01000014">
    <property type="protein sequence ID" value="KIX13801.1"/>
    <property type="molecule type" value="Genomic_DNA"/>
</dbReference>
<dbReference type="PRINTS" id="PR00811">
    <property type="entry name" value="BCTERIALGSPD"/>
</dbReference>
<sequence>MTSRRLQIVSWIFLCACLVFTPHSAQSLTPEAGGFPSQVRIEKGHSRLVDFAFKIKRISVANDKVADVLVISAKQVYINARKIGRTNITVWDAKNRVMGAFEVRVGRDLTKLKEMLATLLPKEQVEVREVEGVIILSGRVSSDQVKDRAESLASIFVQNDEDDDQKGTAPTVSVSMPGIQAIPVKEKDQAPISPKIRNLIEVAGQKQVLLKLHFAEVNREAMKRFGFSLGFADISGNFIFTFLGGLLTPVPPQEPANLFDLRVAQTATGAGGIRTGSGRILGFLDALKGDGLVKVLAEPNLVCVSGKKASFLAGGEFPIPVPQKDTITIQFKKYGVELEFLPVILSDGRIRLTVAPEVSELDFSNTVAISGYVVPGLTTRRARTQLELADGQEFALAGLLKHEIASDSEKVPLLGDIPILGALFRSSAYKKKETELIIVVTPTILKGQQSPKNVLTERDFVPPSDLEFFLFGRLSPEEKNLPKEPAREKITEMEGKFGHEVLY</sequence>
<dbReference type="InterPro" id="IPR032789">
    <property type="entry name" value="T2SS-T3SS_pil_N"/>
</dbReference>
<evidence type="ECO:0000259" key="4">
    <source>
        <dbReference type="Pfam" id="PF13629"/>
    </source>
</evidence>
<name>A0A0D2JDN4_9BACT</name>
<accession>A0A0D2JDN4</accession>
<dbReference type="GO" id="GO:0009306">
    <property type="term" value="P:protein secretion"/>
    <property type="evidence" value="ECO:0007669"/>
    <property type="project" value="InterPro"/>
</dbReference>
<proteinExistence type="inferred from homology"/>
<dbReference type="InterPro" id="IPR001775">
    <property type="entry name" value="GspD/PilQ"/>
</dbReference>
<feature type="domain" description="Type II/III secretion system secretin-like" evidence="3">
    <location>
        <begin position="286"/>
        <end position="446"/>
    </location>
</feature>
<feature type="domain" description="Pilus formation protein N-terminal" evidence="4">
    <location>
        <begin position="37"/>
        <end position="105"/>
    </location>
</feature>
<dbReference type="RefSeq" id="WP_052515118.1">
    <property type="nucleotide sequence ID" value="NZ_AZAC01000014.1"/>
</dbReference>
<comment type="caution">
    <text evidence="5">The sequence shown here is derived from an EMBL/GenBank/DDBJ whole genome shotgun (WGS) entry which is preliminary data.</text>
</comment>
<organism evidence="5 6">
    <name type="scientific">Dethiosulfatarculus sandiegensis</name>
    <dbReference type="NCBI Taxonomy" id="1429043"/>
    <lineage>
        <taxon>Bacteria</taxon>
        <taxon>Pseudomonadati</taxon>
        <taxon>Thermodesulfobacteriota</taxon>
        <taxon>Desulfarculia</taxon>
        <taxon>Desulfarculales</taxon>
        <taxon>Desulfarculaceae</taxon>
        <taxon>Dethiosulfatarculus</taxon>
    </lineage>
</organism>
<dbReference type="Proteomes" id="UP000032233">
    <property type="component" value="Unassembled WGS sequence"/>
</dbReference>
<reference evidence="5 6" key="1">
    <citation type="submission" date="2013-11" db="EMBL/GenBank/DDBJ databases">
        <title>Metagenomic analysis of a methanogenic consortium involved in long chain n-alkane degradation.</title>
        <authorList>
            <person name="Davidova I.A."/>
            <person name="Callaghan A.V."/>
            <person name="Wawrik B."/>
            <person name="Pruitt S."/>
            <person name="Marks C."/>
            <person name="Duncan K.E."/>
            <person name="Suflita J.M."/>
        </authorList>
    </citation>
    <scope>NUCLEOTIDE SEQUENCE [LARGE SCALE GENOMIC DNA]</scope>
    <source>
        <strain evidence="5 6">SPR</strain>
    </source>
</reference>
<dbReference type="InterPro" id="IPR050810">
    <property type="entry name" value="Bact_Secretion_Sys_Channel"/>
</dbReference>